<gene>
    <name evidence="3" type="ORF">EW146_g732</name>
</gene>
<feature type="transmembrane region" description="Helical" evidence="2">
    <location>
        <begin position="117"/>
        <end position="137"/>
    </location>
</feature>
<protein>
    <submittedName>
        <fullName evidence="3">Uncharacterized protein</fullName>
    </submittedName>
</protein>
<proteinExistence type="predicted"/>
<dbReference type="AlphaFoldDB" id="A0A4S4M625"/>
<keyword evidence="2" id="KW-1133">Transmembrane helix</keyword>
<keyword evidence="4" id="KW-1185">Reference proteome</keyword>
<evidence type="ECO:0000313" key="4">
    <source>
        <dbReference type="Proteomes" id="UP000310158"/>
    </source>
</evidence>
<dbReference type="Proteomes" id="UP000310158">
    <property type="component" value="Unassembled WGS sequence"/>
</dbReference>
<dbReference type="EMBL" id="SGPL01000016">
    <property type="protein sequence ID" value="THH20682.1"/>
    <property type="molecule type" value="Genomic_DNA"/>
</dbReference>
<evidence type="ECO:0000256" key="2">
    <source>
        <dbReference type="SAM" id="Phobius"/>
    </source>
</evidence>
<name>A0A4S4M625_9AGAM</name>
<feature type="transmembrane region" description="Helical" evidence="2">
    <location>
        <begin position="44"/>
        <end position="70"/>
    </location>
</feature>
<feature type="transmembrane region" description="Helical" evidence="2">
    <location>
        <begin position="144"/>
        <end position="162"/>
    </location>
</feature>
<accession>A0A4S4M625</accession>
<organism evidence="3 4">
    <name type="scientific">Bondarzewia mesenterica</name>
    <dbReference type="NCBI Taxonomy" id="1095465"/>
    <lineage>
        <taxon>Eukaryota</taxon>
        <taxon>Fungi</taxon>
        <taxon>Dikarya</taxon>
        <taxon>Basidiomycota</taxon>
        <taxon>Agaricomycotina</taxon>
        <taxon>Agaricomycetes</taxon>
        <taxon>Russulales</taxon>
        <taxon>Bondarzewiaceae</taxon>
        <taxon>Bondarzewia</taxon>
    </lineage>
</organism>
<keyword evidence="2" id="KW-0472">Membrane</keyword>
<keyword evidence="2" id="KW-0812">Transmembrane</keyword>
<evidence type="ECO:0000313" key="3">
    <source>
        <dbReference type="EMBL" id="THH20682.1"/>
    </source>
</evidence>
<dbReference type="OrthoDB" id="2550114at2759"/>
<feature type="region of interest" description="Disordered" evidence="1">
    <location>
        <begin position="1"/>
        <end position="36"/>
    </location>
</feature>
<comment type="caution">
    <text evidence="3">The sequence shown here is derived from an EMBL/GenBank/DDBJ whole genome shotgun (WGS) entry which is preliminary data.</text>
</comment>
<reference evidence="3 4" key="1">
    <citation type="submission" date="2019-02" db="EMBL/GenBank/DDBJ databases">
        <title>Genome sequencing of the rare red list fungi Bondarzewia mesenterica.</title>
        <authorList>
            <person name="Buettner E."/>
            <person name="Kellner H."/>
        </authorList>
    </citation>
    <scope>NUCLEOTIDE SEQUENCE [LARGE SCALE GENOMIC DNA]</scope>
    <source>
        <strain evidence="3 4">DSM 108281</strain>
    </source>
</reference>
<sequence length="178" mass="19073">MENDIELDDLSHPKASDYDSNSGDTPQRPDDDADDAKGGTLASWSWAAASILGIWSTLLMFFPRVLLFAAEETQRLTPLESFLALHFGIFLAGTAIALITNIPFAQPVPQSTDDVSPTHPLLVPLTAASLLSAFLSYNTRNAGGLPVVFALCTGTIGIWGLWTVSTTLSLLSPNHAHH</sequence>
<feature type="transmembrane region" description="Helical" evidence="2">
    <location>
        <begin position="82"/>
        <end position="105"/>
    </location>
</feature>
<evidence type="ECO:0000256" key="1">
    <source>
        <dbReference type="SAM" id="MobiDB-lite"/>
    </source>
</evidence>